<protein>
    <submittedName>
        <fullName evidence="1">Uncharacterized protein</fullName>
    </submittedName>
</protein>
<feature type="non-terminal residue" evidence="1">
    <location>
        <position position="1"/>
    </location>
</feature>
<keyword evidence="2" id="KW-1185">Reference proteome</keyword>
<dbReference type="STRING" id="1165861.A0A0L0VAM8"/>
<dbReference type="Proteomes" id="UP000054564">
    <property type="component" value="Unassembled WGS sequence"/>
</dbReference>
<proteinExistence type="predicted"/>
<accession>A0A0L0VAM8</accession>
<evidence type="ECO:0000313" key="2">
    <source>
        <dbReference type="Proteomes" id="UP000054564"/>
    </source>
</evidence>
<reference evidence="2" key="1">
    <citation type="submission" date="2014-03" db="EMBL/GenBank/DDBJ databases">
        <title>The Genome Sequence of Puccinia striiformis f. sp. tritici PST-78.</title>
        <authorList>
            <consortium name="The Broad Institute Genome Sequencing Platform"/>
            <person name="Cuomo C."/>
            <person name="Hulbert S."/>
            <person name="Chen X."/>
            <person name="Walker B."/>
            <person name="Young S.K."/>
            <person name="Zeng Q."/>
            <person name="Gargeya S."/>
            <person name="Fitzgerald M."/>
            <person name="Haas B."/>
            <person name="Abouelleil A."/>
            <person name="Alvarado L."/>
            <person name="Arachchi H.M."/>
            <person name="Berlin A.M."/>
            <person name="Chapman S.B."/>
            <person name="Goldberg J."/>
            <person name="Griggs A."/>
            <person name="Gujja S."/>
            <person name="Hansen M."/>
            <person name="Howarth C."/>
            <person name="Imamovic A."/>
            <person name="Larimer J."/>
            <person name="McCowan C."/>
            <person name="Montmayeur A."/>
            <person name="Murphy C."/>
            <person name="Neiman D."/>
            <person name="Pearson M."/>
            <person name="Priest M."/>
            <person name="Roberts A."/>
            <person name="Saif S."/>
            <person name="Shea T."/>
            <person name="Sisk P."/>
            <person name="Sykes S."/>
            <person name="Wortman J."/>
            <person name="Nusbaum C."/>
            <person name="Birren B."/>
        </authorList>
    </citation>
    <scope>NUCLEOTIDE SEQUENCE [LARGE SCALE GENOMIC DNA]</scope>
    <source>
        <strain evidence="2">race PST-78</strain>
    </source>
</reference>
<dbReference type="EMBL" id="AJIL01000084">
    <property type="protein sequence ID" value="KNE96317.1"/>
    <property type="molecule type" value="Genomic_DNA"/>
</dbReference>
<name>A0A0L0VAM8_9BASI</name>
<gene>
    <name evidence="1" type="ORF">PSTG_10436</name>
</gene>
<sequence length="160" mass="17836">MEGDVKKALPTELLIIIDIPINNPRNTPKVTLNNTPLLVYGKHFRFGTLRMRISVNPDYLKPKYKTITVKLPEDISQRKPEGIQVEVMIGLVTSLSEEEVFEKSVLSTCSDERAVILAEQSGVTEGEVQVDQIDGEIIGFPVRGKECQHLQVGSSPTFFP</sequence>
<evidence type="ECO:0000313" key="1">
    <source>
        <dbReference type="EMBL" id="KNE96317.1"/>
    </source>
</evidence>
<dbReference type="AlphaFoldDB" id="A0A0L0VAM8"/>
<organism evidence="1 2">
    <name type="scientific">Puccinia striiformis f. sp. tritici PST-78</name>
    <dbReference type="NCBI Taxonomy" id="1165861"/>
    <lineage>
        <taxon>Eukaryota</taxon>
        <taxon>Fungi</taxon>
        <taxon>Dikarya</taxon>
        <taxon>Basidiomycota</taxon>
        <taxon>Pucciniomycotina</taxon>
        <taxon>Pucciniomycetes</taxon>
        <taxon>Pucciniales</taxon>
        <taxon>Pucciniaceae</taxon>
        <taxon>Puccinia</taxon>
    </lineage>
</organism>
<comment type="caution">
    <text evidence="1">The sequence shown here is derived from an EMBL/GenBank/DDBJ whole genome shotgun (WGS) entry which is preliminary data.</text>
</comment>